<evidence type="ECO:0000256" key="1">
    <source>
        <dbReference type="SAM" id="MobiDB-lite"/>
    </source>
</evidence>
<accession>A0ABD5YRL4</accession>
<dbReference type="Gene3D" id="1.10.10.10">
    <property type="entry name" value="Winged helix-like DNA-binding domain superfamily/Winged helix DNA-binding domain"/>
    <property type="match status" value="1"/>
</dbReference>
<evidence type="ECO:0000313" key="3">
    <source>
        <dbReference type="Proteomes" id="UP001596417"/>
    </source>
</evidence>
<reference evidence="2 3" key="1">
    <citation type="journal article" date="2019" name="Int. J. Syst. Evol. Microbiol.">
        <title>The Global Catalogue of Microorganisms (GCM) 10K type strain sequencing project: providing services to taxonomists for standard genome sequencing and annotation.</title>
        <authorList>
            <consortium name="The Broad Institute Genomics Platform"/>
            <consortium name="The Broad Institute Genome Sequencing Center for Infectious Disease"/>
            <person name="Wu L."/>
            <person name="Ma J."/>
        </authorList>
    </citation>
    <scope>NUCLEOTIDE SEQUENCE [LARGE SCALE GENOMIC DNA]</scope>
    <source>
        <strain evidence="2 3">RDMS1</strain>
    </source>
</reference>
<dbReference type="InterPro" id="IPR036388">
    <property type="entry name" value="WH-like_DNA-bd_sf"/>
</dbReference>
<organism evidence="2 3">
    <name type="scientific">Halocatena marina</name>
    <dbReference type="NCBI Taxonomy" id="2934937"/>
    <lineage>
        <taxon>Archaea</taxon>
        <taxon>Methanobacteriati</taxon>
        <taxon>Methanobacteriota</taxon>
        <taxon>Stenosarchaea group</taxon>
        <taxon>Halobacteria</taxon>
        <taxon>Halobacteriales</taxon>
        <taxon>Natronomonadaceae</taxon>
        <taxon>Halocatena</taxon>
    </lineage>
</organism>
<keyword evidence="3" id="KW-1185">Reference proteome</keyword>
<dbReference type="RefSeq" id="WP_248906198.1">
    <property type="nucleotide sequence ID" value="NZ_CP109979.1"/>
</dbReference>
<gene>
    <name evidence="2" type="ORF">ACFQL7_08470</name>
</gene>
<proteinExistence type="predicted"/>
<name>A0ABD5YRL4_9EURY</name>
<dbReference type="InterPro" id="IPR036390">
    <property type="entry name" value="WH_DNA-bd_sf"/>
</dbReference>
<evidence type="ECO:0000313" key="2">
    <source>
        <dbReference type="EMBL" id="MFC7189886.1"/>
    </source>
</evidence>
<protein>
    <recommendedName>
        <fullName evidence="4">Transcriptional regulator</fullName>
    </recommendedName>
</protein>
<dbReference type="GeneID" id="76199453"/>
<dbReference type="Proteomes" id="UP001596417">
    <property type="component" value="Unassembled WGS sequence"/>
</dbReference>
<comment type="caution">
    <text evidence="2">The sequence shown here is derived from an EMBL/GenBank/DDBJ whole genome shotgun (WGS) entry which is preliminary data.</text>
</comment>
<dbReference type="SUPFAM" id="SSF46785">
    <property type="entry name" value="Winged helix' DNA-binding domain"/>
    <property type="match status" value="1"/>
</dbReference>
<feature type="region of interest" description="Disordered" evidence="1">
    <location>
        <begin position="91"/>
        <end position="114"/>
    </location>
</feature>
<dbReference type="EMBL" id="JBHTAX010000001">
    <property type="protein sequence ID" value="MFC7189886.1"/>
    <property type="molecule type" value="Genomic_DNA"/>
</dbReference>
<evidence type="ECO:0008006" key="4">
    <source>
        <dbReference type="Google" id="ProtNLM"/>
    </source>
</evidence>
<sequence>MIGHLEDRVDMLDRHMQVLQLVVAHEPIGIMRLSDASGYPKHKVRYSLRILEEEGLIEPTATGAITTDQTSEFVTEIDERLDAAAELLDTLPVEHTNESQPTSENDESPPVLSN</sequence>
<dbReference type="AlphaFoldDB" id="A0ABD5YRL4"/>